<organism evidence="2 3">
    <name type="scientific">Fictibacillus phosphorivorans</name>
    <dbReference type="NCBI Taxonomy" id="1221500"/>
    <lineage>
        <taxon>Bacteria</taxon>
        <taxon>Bacillati</taxon>
        <taxon>Bacillota</taxon>
        <taxon>Bacilli</taxon>
        <taxon>Bacillales</taxon>
        <taxon>Fictibacillaceae</taxon>
        <taxon>Fictibacillus</taxon>
    </lineage>
</organism>
<dbReference type="Proteomes" id="UP000076623">
    <property type="component" value="Chromosome"/>
</dbReference>
<keyword evidence="1" id="KW-0472">Membrane</keyword>
<keyword evidence="1" id="KW-0812">Transmembrane</keyword>
<reference evidence="2 3" key="1">
    <citation type="submission" date="2016-04" db="EMBL/GenBank/DDBJ databases">
        <title>Complete genome sequence of Fictibacillus phosphorivorans G25-29, a strain toxic to nematodes.</title>
        <authorList>
            <person name="Zheng Z."/>
        </authorList>
    </citation>
    <scope>NUCLEOTIDE SEQUENCE [LARGE SCALE GENOMIC DNA]</scope>
    <source>
        <strain evidence="2 3">G25-29</strain>
    </source>
</reference>
<accession>A0A160II77</accession>
<proteinExistence type="predicted"/>
<keyword evidence="3" id="KW-1185">Reference proteome</keyword>
<evidence type="ECO:0000256" key="1">
    <source>
        <dbReference type="SAM" id="Phobius"/>
    </source>
</evidence>
<evidence type="ECO:0000313" key="3">
    <source>
        <dbReference type="Proteomes" id="UP000076623"/>
    </source>
</evidence>
<sequence length="267" mass="30578">MEPALLLNQLKDGTLEPKHAFPQLASKVKYLLLPESELRIKTDEGEGPVVFTDAEAVHAFQAHLNTKRTDALTVLKTTLRNKQQLLLINPNHESMVVLRKDDMKLLMREYAIRELKKRGGANILLTVEGQLRFIELPDGAKVLPVYLSEADGKQVYPEDHCLPLSWHDIVVNCKKYNAEAAFLQMGHEEQIGLNYSYLDQLEGKSWAHTATSWAMKLWFAGAFLGLFINYFIGNLNEWLIAFYLWFGIIIFIVGFFSARKRDKVKKK</sequence>
<dbReference type="STRING" id="1221500.ABE65_001960"/>
<name>A0A160II77_9BACL</name>
<feature type="transmembrane region" description="Helical" evidence="1">
    <location>
        <begin position="238"/>
        <end position="258"/>
    </location>
</feature>
<dbReference type="RefSeq" id="WP_066390956.1">
    <property type="nucleotide sequence ID" value="NZ_CP015378.1"/>
</dbReference>
<dbReference type="KEGG" id="fpn:ABE65_001960"/>
<dbReference type="EMBL" id="CP015378">
    <property type="protein sequence ID" value="ANC75668.1"/>
    <property type="molecule type" value="Genomic_DNA"/>
</dbReference>
<dbReference type="AlphaFoldDB" id="A0A160II77"/>
<protein>
    <submittedName>
        <fullName evidence="2">Uncharacterized protein</fullName>
    </submittedName>
</protein>
<gene>
    <name evidence="2" type="ORF">ABE65_001960</name>
</gene>
<evidence type="ECO:0000313" key="2">
    <source>
        <dbReference type="EMBL" id="ANC75668.1"/>
    </source>
</evidence>
<feature type="transmembrane region" description="Helical" evidence="1">
    <location>
        <begin position="213"/>
        <end position="232"/>
    </location>
</feature>
<keyword evidence="1" id="KW-1133">Transmembrane helix</keyword>